<feature type="compositionally biased region" description="Basic and acidic residues" evidence="3">
    <location>
        <begin position="1"/>
        <end position="12"/>
    </location>
</feature>
<dbReference type="InterPro" id="IPR051229">
    <property type="entry name" value="ALYREF_mRNA_export"/>
</dbReference>
<feature type="compositionally biased region" description="Basic and acidic residues" evidence="3">
    <location>
        <begin position="266"/>
        <end position="286"/>
    </location>
</feature>
<dbReference type="SMART" id="SM01218">
    <property type="entry name" value="FoP_duplication"/>
    <property type="match status" value="1"/>
</dbReference>
<dbReference type="Pfam" id="PF00076">
    <property type="entry name" value="RRM_1"/>
    <property type="match status" value="1"/>
</dbReference>
<dbReference type="Proteomes" id="UP001345691">
    <property type="component" value="Unassembled WGS sequence"/>
</dbReference>
<dbReference type="EMBL" id="JAVRRF010000003">
    <property type="protein sequence ID" value="KAK5066889.1"/>
    <property type="molecule type" value="Genomic_DNA"/>
</dbReference>
<gene>
    <name evidence="5" type="ORF">LTR69_002237</name>
</gene>
<sequence length="423" mass="47927">MDRSLDETIAERQKKRGQNRGGRRAPPPQRRKENNYPRDGVRKVKSKGPDLLSSSIAPPCSVVTIDGRILSNHERIVASTFGASQDRDVLTVQLTKFFLHYSLLETIEQIWTSTKILAGEEVILNCYSDWVHDRYDDEPDSTKTAKFSVEEHRLTDKADFHGNDRSRGGRDRRRDNRSPEPDRTPPPARLRVDNLHYDLTEDDIYDLFTRIAPVKEARLRYDRAGRSEGVAFVTYEHVADARAAIKDFDGANAKGQPIRLTLLPLPRRDNPFDRVENPKTLFDRIEAPSSRNRRRSESPMEDVDEDRDSRRAPRRGGGRDRRSDVRGPAPENIDRYIPGQGASRSSSHRGGRRPGERRERAPRDPDGHKVVGGRPRKTAEELDAEMDNYWTSAGNGHAENGTDSKPAAQEAPPQGGDDIDMIE</sequence>
<feature type="domain" description="RRM" evidence="4">
    <location>
        <begin position="188"/>
        <end position="265"/>
    </location>
</feature>
<feature type="compositionally biased region" description="Basic and acidic residues" evidence="3">
    <location>
        <begin position="158"/>
        <end position="183"/>
    </location>
</feature>
<dbReference type="InterPro" id="IPR000504">
    <property type="entry name" value="RRM_dom"/>
</dbReference>
<dbReference type="Gene3D" id="3.30.70.330">
    <property type="match status" value="1"/>
</dbReference>
<feature type="region of interest" description="Disordered" evidence="3">
    <location>
        <begin position="1"/>
        <end position="51"/>
    </location>
</feature>
<evidence type="ECO:0000256" key="2">
    <source>
        <dbReference type="PROSITE-ProRule" id="PRU00176"/>
    </source>
</evidence>
<feature type="region of interest" description="Disordered" evidence="3">
    <location>
        <begin position="158"/>
        <end position="190"/>
    </location>
</feature>
<evidence type="ECO:0000313" key="5">
    <source>
        <dbReference type="EMBL" id="KAK5066889.1"/>
    </source>
</evidence>
<dbReference type="Pfam" id="PF13865">
    <property type="entry name" value="FoP_duplication"/>
    <property type="match status" value="1"/>
</dbReference>
<dbReference type="InterPro" id="IPR035979">
    <property type="entry name" value="RBD_domain_sf"/>
</dbReference>
<feature type="compositionally biased region" description="Basic and acidic residues" evidence="3">
    <location>
        <begin position="307"/>
        <end position="325"/>
    </location>
</feature>
<dbReference type="InterPro" id="IPR025715">
    <property type="entry name" value="FoP_C"/>
</dbReference>
<feature type="compositionally biased region" description="Basic and acidic residues" evidence="3">
    <location>
        <begin position="30"/>
        <end position="42"/>
    </location>
</feature>
<dbReference type="SUPFAM" id="SSF54928">
    <property type="entry name" value="RNA-binding domain, RBD"/>
    <property type="match status" value="1"/>
</dbReference>
<dbReference type="PANTHER" id="PTHR19965:SF82">
    <property type="entry name" value="THO COMPLEX SUBUNIT 4"/>
    <property type="match status" value="1"/>
</dbReference>
<evidence type="ECO:0000256" key="1">
    <source>
        <dbReference type="ARBA" id="ARBA00022884"/>
    </source>
</evidence>
<reference evidence="5 6" key="1">
    <citation type="submission" date="2023-08" db="EMBL/GenBank/DDBJ databases">
        <title>Black Yeasts Isolated from many extreme environments.</title>
        <authorList>
            <person name="Coleine C."/>
            <person name="Stajich J.E."/>
            <person name="Selbmann L."/>
        </authorList>
    </citation>
    <scope>NUCLEOTIDE SEQUENCE [LARGE SCALE GENOMIC DNA]</scope>
    <source>
        <strain evidence="5 6">CCFEE 6328</strain>
    </source>
</reference>
<feature type="region of interest" description="Disordered" evidence="3">
    <location>
        <begin position="264"/>
        <end position="423"/>
    </location>
</feature>
<feature type="compositionally biased region" description="Basic residues" evidence="3">
    <location>
        <begin position="13"/>
        <end position="23"/>
    </location>
</feature>
<accession>A0ABR0JM84</accession>
<evidence type="ECO:0000256" key="3">
    <source>
        <dbReference type="SAM" id="MobiDB-lite"/>
    </source>
</evidence>
<dbReference type="CDD" id="cd12418">
    <property type="entry name" value="RRM_Aly_REF_like"/>
    <property type="match status" value="1"/>
</dbReference>
<dbReference type="PANTHER" id="PTHR19965">
    <property type="entry name" value="RNA AND EXPORT FACTOR BINDING PROTEIN"/>
    <property type="match status" value="1"/>
</dbReference>
<dbReference type="SMART" id="SM00360">
    <property type="entry name" value="RRM"/>
    <property type="match status" value="1"/>
</dbReference>
<name>A0ABR0JM84_9EURO</name>
<evidence type="ECO:0000259" key="4">
    <source>
        <dbReference type="PROSITE" id="PS50102"/>
    </source>
</evidence>
<keyword evidence="6" id="KW-1185">Reference proteome</keyword>
<keyword evidence="1 2" id="KW-0694">RNA-binding</keyword>
<organism evidence="5 6">
    <name type="scientific">Exophiala sideris</name>
    <dbReference type="NCBI Taxonomy" id="1016849"/>
    <lineage>
        <taxon>Eukaryota</taxon>
        <taxon>Fungi</taxon>
        <taxon>Dikarya</taxon>
        <taxon>Ascomycota</taxon>
        <taxon>Pezizomycotina</taxon>
        <taxon>Eurotiomycetes</taxon>
        <taxon>Chaetothyriomycetidae</taxon>
        <taxon>Chaetothyriales</taxon>
        <taxon>Herpotrichiellaceae</taxon>
        <taxon>Exophiala</taxon>
    </lineage>
</organism>
<proteinExistence type="predicted"/>
<dbReference type="PROSITE" id="PS50102">
    <property type="entry name" value="RRM"/>
    <property type="match status" value="1"/>
</dbReference>
<evidence type="ECO:0000313" key="6">
    <source>
        <dbReference type="Proteomes" id="UP001345691"/>
    </source>
</evidence>
<dbReference type="InterPro" id="IPR012677">
    <property type="entry name" value="Nucleotide-bd_a/b_plait_sf"/>
</dbReference>
<protein>
    <recommendedName>
        <fullName evidence="4">RRM domain-containing protein</fullName>
    </recommendedName>
</protein>
<feature type="compositionally biased region" description="Basic and acidic residues" evidence="3">
    <location>
        <begin position="353"/>
        <end position="369"/>
    </location>
</feature>
<comment type="caution">
    <text evidence="5">The sequence shown here is derived from an EMBL/GenBank/DDBJ whole genome shotgun (WGS) entry which is preliminary data.</text>
</comment>